<sequence length="49" mass="5462">MGSLCPANFHKYIPLQVDPLNAKGSQLAIFKIITRSLFAMELAIFDHCP</sequence>
<gene>
    <name evidence="1" type="ORF">L915_02860</name>
</gene>
<proteinExistence type="predicted"/>
<dbReference type="Proteomes" id="UP000053236">
    <property type="component" value="Unassembled WGS sequence"/>
</dbReference>
<dbReference type="EMBL" id="KI684744">
    <property type="protein sequence ID" value="ETK94031.1"/>
    <property type="molecule type" value="Genomic_DNA"/>
</dbReference>
<name>W2HHS8_PHYNI</name>
<organism evidence="1">
    <name type="scientific">Phytophthora nicotianae</name>
    <name type="common">Potato buckeye rot agent</name>
    <name type="synonym">Phytophthora parasitica</name>
    <dbReference type="NCBI Taxonomy" id="4792"/>
    <lineage>
        <taxon>Eukaryota</taxon>
        <taxon>Sar</taxon>
        <taxon>Stramenopiles</taxon>
        <taxon>Oomycota</taxon>
        <taxon>Peronosporomycetes</taxon>
        <taxon>Peronosporales</taxon>
        <taxon>Peronosporaceae</taxon>
        <taxon>Phytophthora</taxon>
    </lineage>
</organism>
<evidence type="ECO:0000313" key="1">
    <source>
        <dbReference type="EMBL" id="ETK94031.1"/>
    </source>
</evidence>
<reference evidence="1" key="1">
    <citation type="submission" date="2013-11" db="EMBL/GenBank/DDBJ databases">
        <title>The Genome Sequence of Phytophthora parasitica CJ02B3.</title>
        <authorList>
            <consortium name="The Broad Institute Genomics Platform"/>
            <person name="Russ C."/>
            <person name="Tyler B."/>
            <person name="Panabieres F."/>
            <person name="Shan W."/>
            <person name="Tripathy S."/>
            <person name="Grunwald N."/>
            <person name="Machado M."/>
            <person name="Johnson C.S."/>
            <person name="Arredondo F."/>
            <person name="Hong C."/>
            <person name="Coffey M."/>
            <person name="Young S.K."/>
            <person name="Zeng Q."/>
            <person name="Gargeya S."/>
            <person name="Fitzgerald M."/>
            <person name="Abouelleil A."/>
            <person name="Alvarado L."/>
            <person name="Chapman S.B."/>
            <person name="Gainer-Dewar J."/>
            <person name="Goldberg J."/>
            <person name="Griggs A."/>
            <person name="Gujja S."/>
            <person name="Hansen M."/>
            <person name="Howarth C."/>
            <person name="Imamovic A."/>
            <person name="Ireland A."/>
            <person name="Larimer J."/>
            <person name="McCowan C."/>
            <person name="Murphy C."/>
            <person name="Pearson M."/>
            <person name="Poon T.W."/>
            <person name="Priest M."/>
            <person name="Roberts A."/>
            <person name="Saif S."/>
            <person name="Shea T."/>
            <person name="Sykes S."/>
            <person name="Wortman J."/>
            <person name="Nusbaum C."/>
            <person name="Birren B."/>
        </authorList>
    </citation>
    <scope>NUCLEOTIDE SEQUENCE [LARGE SCALE GENOMIC DNA]</scope>
    <source>
        <strain evidence="1">CJ02B3</strain>
    </source>
</reference>
<accession>W2HHS8</accession>
<protein>
    <submittedName>
        <fullName evidence="1">Uncharacterized protein</fullName>
    </submittedName>
</protein>
<dbReference type="AlphaFoldDB" id="W2HHS8"/>